<dbReference type="KEGG" id="ssau:H8M03_10615"/>
<feature type="transmembrane region" description="Helical" evidence="5">
    <location>
        <begin position="128"/>
        <end position="155"/>
    </location>
</feature>
<organism evidence="6 7">
    <name type="scientific">Sphingomonas sabuli</name>
    <dbReference type="NCBI Taxonomy" id="2764186"/>
    <lineage>
        <taxon>Bacteria</taxon>
        <taxon>Pseudomonadati</taxon>
        <taxon>Pseudomonadota</taxon>
        <taxon>Alphaproteobacteria</taxon>
        <taxon>Sphingomonadales</taxon>
        <taxon>Sphingomonadaceae</taxon>
        <taxon>Sphingomonas</taxon>
    </lineage>
</organism>
<dbReference type="Gene3D" id="1.20.1550.10">
    <property type="entry name" value="DsbB-like"/>
    <property type="match status" value="1"/>
</dbReference>
<keyword evidence="7" id="KW-1185">Reference proteome</keyword>
<dbReference type="AlphaFoldDB" id="A0A7G9L644"/>
<comment type="subcellular location">
    <subcellularLocation>
        <location evidence="1">Membrane</location>
        <topology evidence="1">Multi-pass membrane protein</topology>
    </subcellularLocation>
</comment>
<dbReference type="Proteomes" id="UP000515861">
    <property type="component" value="Chromosome"/>
</dbReference>
<evidence type="ECO:0000256" key="4">
    <source>
        <dbReference type="ARBA" id="ARBA00023136"/>
    </source>
</evidence>
<dbReference type="GO" id="GO:0015035">
    <property type="term" value="F:protein-disulfide reductase activity"/>
    <property type="evidence" value="ECO:0007669"/>
    <property type="project" value="InterPro"/>
</dbReference>
<dbReference type="InterPro" id="IPR003752">
    <property type="entry name" value="DiS_bond_form_DsbB/BdbC"/>
</dbReference>
<evidence type="ECO:0000313" key="7">
    <source>
        <dbReference type="Proteomes" id="UP000515861"/>
    </source>
</evidence>
<evidence type="ECO:0000313" key="6">
    <source>
        <dbReference type="EMBL" id="QNM84093.1"/>
    </source>
</evidence>
<dbReference type="GO" id="GO:0016020">
    <property type="term" value="C:membrane"/>
    <property type="evidence" value="ECO:0007669"/>
    <property type="project" value="UniProtKB-SubCell"/>
</dbReference>
<dbReference type="InterPro" id="IPR024199">
    <property type="entry name" value="Uncharacterised_DsbB"/>
</dbReference>
<dbReference type="GO" id="GO:0006457">
    <property type="term" value="P:protein folding"/>
    <property type="evidence" value="ECO:0007669"/>
    <property type="project" value="InterPro"/>
</dbReference>
<feature type="transmembrane region" description="Helical" evidence="5">
    <location>
        <begin position="66"/>
        <end position="86"/>
    </location>
</feature>
<dbReference type="Pfam" id="PF02600">
    <property type="entry name" value="DsbB"/>
    <property type="match status" value="1"/>
</dbReference>
<evidence type="ECO:0000256" key="3">
    <source>
        <dbReference type="ARBA" id="ARBA00022989"/>
    </source>
</evidence>
<dbReference type="PIRSF" id="PIRSF033913">
    <property type="entry name" value="S-S_format_DsbB"/>
    <property type="match status" value="1"/>
</dbReference>
<evidence type="ECO:0000256" key="2">
    <source>
        <dbReference type="ARBA" id="ARBA00022692"/>
    </source>
</evidence>
<keyword evidence="3 5" id="KW-1133">Transmembrane helix</keyword>
<evidence type="ECO:0000256" key="1">
    <source>
        <dbReference type="ARBA" id="ARBA00004141"/>
    </source>
</evidence>
<dbReference type="SUPFAM" id="SSF158442">
    <property type="entry name" value="DsbB-like"/>
    <property type="match status" value="1"/>
</dbReference>
<name>A0A7G9L644_9SPHN</name>
<sequence length="161" mass="16911">MTAPQIGRLIALLLPTALLGGALGSQYLGGLHPCEMCYWQRWPHAAAIVLAGLAFTAPAEAQRSRLLTLLAAAAIAVSGAIGVYHAGVELGVFEGFTTCTSTAKAMSTEELLKELMKVPLVRCDQVQFAFLGISMAGWNAILSLTGAAAIAWLTLGRRTAR</sequence>
<keyword evidence="2 5" id="KW-0812">Transmembrane</keyword>
<keyword evidence="4 5" id="KW-0472">Membrane</keyword>
<accession>A0A7G9L644</accession>
<proteinExistence type="predicted"/>
<feature type="transmembrane region" description="Helical" evidence="5">
    <location>
        <begin position="40"/>
        <end position="59"/>
    </location>
</feature>
<protein>
    <submittedName>
        <fullName evidence="6">Disulfide bond formation protein B</fullName>
    </submittedName>
</protein>
<reference evidence="6 7" key="1">
    <citation type="submission" date="2020-08" db="EMBL/GenBank/DDBJ databases">
        <title>Sphingomonas sp. sand1-3 16S ribosomal RNA gene Genome sequencing and assembly.</title>
        <authorList>
            <person name="Kang M."/>
        </authorList>
    </citation>
    <scope>NUCLEOTIDE SEQUENCE [LARGE SCALE GENOMIC DNA]</scope>
    <source>
        <strain evidence="7">sand1-3</strain>
    </source>
</reference>
<dbReference type="EMBL" id="CP060697">
    <property type="protein sequence ID" value="QNM84093.1"/>
    <property type="molecule type" value="Genomic_DNA"/>
</dbReference>
<dbReference type="InterPro" id="IPR023380">
    <property type="entry name" value="DsbB-like_sf"/>
</dbReference>
<evidence type="ECO:0000256" key="5">
    <source>
        <dbReference type="SAM" id="Phobius"/>
    </source>
</evidence>
<gene>
    <name evidence="6" type="ORF">H8M03_10615</name>
</gene>